<comment type="caution">
    <text evidence="1">The sequence shown here is derived from an EMBL/GenBank/DDBJ whole genome shotgun (WGS) entry which is preliminary data.</text>
</comment>
<keyword evidence="2" id="KW-1185">Reference proteome</keyword>
<sequence>MQSPIPKTADQAFIATVQGSPGGKESPQVFHLGQLTRTSKNRVASLIRKPSFSHRWTWQLQRLSYTDDDPRPSLTPHQRGCDKLHVPLLFEVVCEAQNREDDWEEGLHHSALYSTAASYGIIDFRYPHRTGGPLST</sequence>
<dbReference type="Proteomes" id="UP001243330">
    <property type="component" value="Unassembled WGS sequence"/>
</dbReference>
<name>A0AAD9EG31_9PEZI</name>
<dbReference type="AlphaFoldDB" id="A0AAD9EG31"/>
<evidence type="ECO:0000313" key="1">
    <source>
        <dbReference type="EMBL" id="KAK1847128.1"/>
    </source>
</evidence>
<evidence type="ECO:0000313" key="2">
    <source>
        <dbReference type="Proteomes" id="UP001243330"/>
    </source>
</evidence>
<gene>
    <name evidence="1" type="ORF">CCHR01_10234</name>
</gene>
<reference evidence="1" key="1">
    <citation type="submission" date="2023-01" db="EMBL/GenBank/DDBJ databases">
        <title>Colletotrichum chrysophilum M932 genome sequence.</title>
        <authorList>
            <person name="Baroncelli R."/>
        </authorList>
    </citation>
    <scope>NUCLEOTIDE SEQUENCE</scope>
    <source>
        <strain evidence="1">M932</strain>
    </source>
</reference>
<proteinExistence type="predicted"/>
<dbReference type="EMBL" id="JAQOWY010000212">
    <property type="protein sequence ID" value="KAK1847128.1"/>
    <property type="molecule type" value="Genomic_DNA"/>
</dbReference>
<organism evidence="1 2">
    <name type="scientific">Colletotrichum chrysophilum</name>
    <dbReference type="NCBI Taxonomy" id="1836956"/>
    <lineage>
        <taxon>Eukaryota</taxon>
        <taxon>Fungi</taxon>
        <taxon>Dikarya</taxon>
        <taxon>Ascomycota</taxon>
        <taxon>Pezizomycotina</taxon>
        <taxon>Sordariomycetes</taxon>
        <taxon>Hypocreomycetidae</taxon>
        <taxon>Glomerellales</taxon>
        <taxon>Glomerellaceae</taxon>
        <taxon>Colletotrichum</taxon>
        <taxon>Colletotrichum gloeosporioides species complex</taxon>
    </lineage>
</organism>
<accession>A0AAD9EG31</accession>
<protein>
    <submittedName>
        <fullName evidence="1">Uncharacterized protein</fullName>
    </submittedName>
</protein>